<keyword evidence="8 11" id="KW-0472">Membrane</keyword>
<evidence type="ECO:0000256" key="6">
    <source>
        <dbReference type="ARBA" id="ARBA00022989"/>
    </source>
</evidence>
<comment type="caution">
    <text evidence="13">The sequence shown here is derived from an EMBL/GenBank/DDBJ whole genome shotgun (WGS) entry which is preliminary data.</text>
</comment>
<reference evidence="13" key="1">
    <citation type="journal article" date="2023" name="Plant J.">
        <title>Genome sequences and population genomics provide insights into the demographic history, inbreeding, and mutation load of two 'living fossil' tree species of Dipteronia.</title>
        <authorList>
            <person name="Feng Y."/>
            <person name="Comes H.P."/>
            <person name="Chen J."/>
            <person name="Zhu S."/>
            <person name="Lu R."/>
            <person name="Zhang X."/>
            <person name="Li P."/>
            <person name="Qiu J."/>
            <person name="Olsen K.M."/>
            <person name="Qiu Y."/>
        </authorList>
    </citation>
    <scope>NUCLEOTIDE SEQUENCE</scope>
    <source>
        <strain evidence="13">NBL</strain>
    </source>
</reference>
<feature type="compositionally biased region" description="Gly residues" evidence="10">
    <location>
        <begin position="325"/>
        <end position="336"/>
    </location>
</feature>
<feature type="transmembrane region" description="Helical" evidence="11">
    <location>
        <begin position="93"/>
        <end position="110"/>
    </location>
</feature>
<evidence type="ECO:0000256" key="2">
    <source>
        <dbReference type="ARBA" id="ARBA00022448"/>
    </source>
</evidence>
<dbReference type="InterPro" id="IPR006153">
    <property type="entry name" value="Cation/H_exchanger_TM"/>
</dbReference>
<organism evidence="13 14">
    <name type="scientific">Dipteronia sinensis</name>
    <dbReference type="NCBI Taxonomy" id="43782"/>
    <lineage>
        <taxon>Eukaryota</taxon>
        <taxon>Viridiplantae</taxon>
        <taxon>Streptophyta</taxon>
        <taxon>Embryophyta</taxon>
        <taxon>Tracheophyta</taxon>
        <taxon>Spermatophyta</taxon>
        <taxon>Magnoliopsida</taxon>
        <taxon>eudicotyledons</taxon>
        <taxon>Gunneridae</taxon>
        <taxon>Pentapetalae</taxon>
        <taxon>rosids</taxon>
        <taxon>malvids</taxon>
        <taxon>Sapindales</taxon>
        <taxon>Sapindaceae</taxon>
        <taxon>Hippocastanoideae</taxon>
        <taxon>Acereae</taxon>
        <taxon>Dipteronia</taxon>
    </lineage>
</organism>
<evidence type="ECO:0000313" key="13">
    <source>
        <dbReference type="EMBL" id="KAK3226413.1"/>
    </source>
</evidence>
<evidence type="ECO:0000256" key="9">
    <source>
        <dbReference type="ARBA" id="ARBA00038341"/>
    </source>
</evidence>
<evidence type="ECO:0000256" key="10">
    <source>
        <dbReference type="SAM" id="MobiDB-lite"/>
    </source>
</evidence>
<dbReference type="AlphaFoldDB" id="A0AAE0AYY5"/>
<feature type="transmembrane region" description="Helical" evidence="11">
    <location>
        <begin position="266"/>
        <end position="295"/>
    </location>
</feature>
<keyword evidence="3" id="KW-0633">Potassium transport</keyword>
<dbReference type="EMBL" id="JANJYJ010000002">
    <property type="protein sequence ID" value="KAK3226413.1"/>
    <property type="molecule type" value="Genomic_DNA"/>
</dbReference>
<dbReference type="GO" id="GO:1902600">
    <property type="term" value="P:proton transmembrane transport"/>
    <property type="evidence" value="ECO:0007669"/>
    <property type="project" value="InterPro"/>
</dbReference>
<evidence type="ECO:0000313" key="14">
    <source>
        <dbReference type="Proteomes" id="UP001281410"/>
    </source>
</evidence>
<evidence type="ECO:0000256" key="5">
    <source>
        <dbReference type="ARBA" id="ARBA00022958"/>
    </source>
</evidence>
<sequence length="549" mass="59793">MSLNITPVKNLSYGAWQGDNPLKFAFPLLIIQITLVLFTSRFLAFLIKPLHQPKVIAEIVGGILLGPSALSLGRNEDFLRIIFPSWGTPILESVASIGLLFFLFLVGLELHLRAIRRNGKSAFIIAPAGITLPFLFSTGVSLFLQKAIHVEKKPDNGQFIGESLSIRAFPVLARILADLKLLTTQVGQTAMAAAAFNDVAAWILLALAVAIAGNGTGEEPHKSSLISIWVLLSGISFVVFMFIVIRHVKKWVAHQCSSEQDSVEGYICMTLVGVMISGFLTDLIGIHAIFGAFVFGLTSGGNLGRPGPDWETGRAGPGRQMAEGGRPGSKAPGGPGRAKPARKPGRAARLGSAQIDTTRLNDTSIPKDGEFAERLMKRIQDFVSGLLLPLYFASSGLKTDVSKIRGAEAWGLLVLVISTACGGKILGTFVMAIMCTIPARESPPSMVKLTIQQWHRLTLKVVGSGRSDDAEFTRAIGFVRFATDYRRSTMKVRRRFGFDFVSLSTQLENENRYFGYNGWHMTDILPVVLSINSPVISSAVELELHQWRF</sequence>
<dbReference type="InterPro" id="IPR038770">
    <property type="entry name" value="Na+/solute_symporter_sf"/>
</dbReference>
<keyword evidence="4 11" id="KW-0812">Transmembrane</keyword>
<feature type="transmembrane region" description="Helical" evidence="11">
    <location>
        <begin position="122"/>
        <end position="144"/>
    </location>
</feature>
<accession>A0AAE0AYY5</accession>
<dbReference type="Pfam" id="PF00999">
    <property type="entry name" value="Na_H_Exchanger"/>
    <property type="match status" value="1"/>
</dbReference>
<protein>
    <recommendedName>
        <fullName evidence="12">Cation/H+ exchanger transmembrane domain-containing protein</fullName>
    </recommendedName>
</protein>
<evidence type="ECO:0000256" key="1">
    <source>
        <dbReference type="ARBA" id="ARBA00004141"/>
    </source>
</evidence>
<feature type="domain" description="Cation/H+ exchanger transmembrane" evidence="12">
    <location>
        <begin position="42"/>
        <end position="300"/>
    </location>
</feature>
<evidence type="ECO:0000256" key="8">
    <source>
        <dbReference type="ARBA" id="ARBA00023136"/>
    </source>
</evidence>
<proteinExistence type="inferred from homology"/>
<feature type="transmembrane region" description="Helical" evidence="11">
    <location>
        <begin position="225"/>
        <end position="245"/>
    </location>
</feature>
<dbReference type="GO" id="GO:0006885">
    <property type="term" value="P:regulation of pH"/>
    <property type="evidence" value="ECO:0007669"/>
    <property type="project" value="TreeGrafter"/>
</dbReference>
<name>A0AAE0AYY5_9ROSI</name>
<dbReference type="GO" id="GO:0012505">
    <property type="term" value="C:endomembrane system"/>
    <property type="evidence" value="ECO:0007669"/>
    <property type="project" value="TreeGrafter"/>
</dbReference>
<keyword evidence="7" id="KW-0406">Ion transport</keyword>
<evidence type="ECO:0000256" key="7">
    <source>
        <dbReference type="ARBA" id="ARBA00023065"/>
    </source>
</evidence>
<dbReference type="PANTHER" id="PTHR32468:SF98">
    <property type="entry name" value="CATION_H+ EXCHANGER DOMAIN-CONTAINING PROTEIN"/>
    <property type="match status" value="1"/>
</dbReference>
<dbReference type="GO" id="GO:0006813">
    <property type="term" value="P:potassium ion transport"/>
    <property type="evidence" value="ECO:0007669"/>
    <property type="project" value="UniProtKB-KW"/>
</dbReference>
<evidence type="ECO:0000259" key="12">
    <source>
        <dbReference type="Pfam" id="PF00999"/>
    </source>
</evidence>
<keyword evidence="6 11" id="KW-1133">Transmembrane helix</keyword>
<evidence type="ECO:0000256" key="3">
    <source>
        <dbReference type="ARBA" id="ARBA00022538"/>
    </source>
</evidence>
<dbReference type="InterPro" id="IPR050794">
    <property type="entry name" value="CPA2_transporter"/>
</dbReference>
<feature type="transmembrane region" description="Helical" evidence="11">
    <location>
        <begin position="194"/>
        <end position="213"/>
    </location>
</feature>
<keyword evidence="5" id="KW-0630">Potassium</keyword>
<comment type="subcellular location">
    <subcellularLocation>
        <location evidence="1">Membrane</location>
        <topology evidence="1">Multi-pass membrane protein</topology>
    </subcellularLocation>
</comment>
<comment type="similarity">
    <text evidence="9">Belongs to the monovalent cation:proton antiporter 2 (CPA2) transporter (TC 2.A.37) family. CHX (TC 2.A.37.4) subfamily.</text>
</comment>
<evidence type="ECO:0000256" key="11">
    <source>
        <dbReference type="SAM" id="Phobius"/>
    </source>
</evidence>
<gene>
    <name evidence="13" type="ORF">Dsin_006275</name>
</gene>
<feature type="transmembrane region" description="Helical" evidence="11">
    <location>
        <begin position="409"/>
        <end position="434"/>
    </location>
</feature>
<dbReference type="Proteomes" id="UP001281410">
    <property type="component" value="Unassembled WGS sequence"/>
</dbReference>
<evidence type="ECO:0000256" key="4">
    <source>
        <dbReference type="ARBA" id="ARBA00022692"/>
    </source>
</evidence>
<feature type="transmembrane region" description="Helical" evidence="11">
    <location>
        <begin position="24"/>
        <end position="43"/>
    </location>
</feature>
<keyword evidence="2" id="KW-0813">Transport</keyword>
<feature type="transmembrane region" description="Helical" evidence="11">
    <location>
        <begin position="55"/>
        <end position="73"/>
    </location>
</feature>
<keyword evidence="14" id="KW-1185">Reference proteome</keyword>
<dbReference type="Gene3D" id="1.20.1530.20">
    <property type="match status" value="2"/>
</dbReference>
<feature type="region of interest" description="Disordered" evidence="10">
    <location>
        <begin position="306"/>
        <end position="352"/>
    </location>
</feature>
<dbReference type="PANTHER" id="PTHR32468">
    <property type="entry name" value="CATION/H + ANTIPORTER"/>
    <property type="match status" value="1"/>
</dbReference>
<dbReference type="GO" id="GO:0015297">
    <property type="term" value="F:antiporter activity"/>
    <property type="evidence" value="ECO:0007669"/>
    <property type="project" value="InterPro"/>
</dbReference>
<dbReference type="GO" id="GO:0016020">
    <property type="term" value="C:membrane"/>
    <property type="evidence" value="ECO:0007669"/>
    <property type="project" value="UniProtKB-SubCell"/>
</dbReference>